<dbReference type="Pfam" id="PF17853">
    <property type="entry name" value="GGDEF_2"/>
    <property type="match status" value="1"/>
</dbReference>
<keyword evidence="6" id="KW-1185">Reference proteome</keyword>
<comment type="caution">
    <text evidence="5">The sequence shown here is derived from an EMBL/GenBank/DDBJ whole genome shotgun (WGS) entry which is preliminary data.</text>
</comment>
<evidence type="ECO:0000259" key="3">
    <source>
        <dbReference type="Pfam" id="PF13556"/>
    </source>
</evidence>
<feature type="region of interest" description="Disordered" evidence="2">
    <location>
        <begin position="1"/>
        <end position="41"/>
    </location>
</feature>
<comment type="similarity">
    <text evidence="1">Belongs to the CdaR family.</text>
</comment>
<dbReference type="InterPro" id="IPR041522">
    <property type="entry name" value="CdaR_GGDEF"/>
</dbReference>
<sequence>MVSIANPDRGGEQKLTSGAPVSTGSASEQPDQQPDQQPVPLDADNLAEDLAQQVLANADLGQIVDAIAAALHADAAVTTTDGRERVTRLSEDRRADLAAGDLLDHTGRVRVERLDPGGTLLAGGARVHRLPVATPTQPLGHLVLIVERELDAVEAVALRRAGLAVALSISREQAVSAVENKYRGDFLRDVLLGRAGSEEFVREHVAGFGWDLGGPSIVVVAQLDPQPAGEPSGTVEEQRQWQERFADAWRQVVGGVSRSVPVADFGSEVVTVLPADGSQPGSEAVMRLVRAVAGDKGGGRRPFSVGVGRVAGDVRGLPESYAQAYRAVAVGRRVRGGGTTTWFDELGLHRLIAMVPDDVELRAFAVDVLGELAGQGEEAAALRETLQVLLSTNFNVAEAARLQFFHYNTIRYRVTKLERLLGPITSDHNLRLDVAVALKVLEVVGG</sequence>
<evidence type="ECO:0000259" key="4">
    <source>
        <dbReference type="Pfam" id="PF17853"/>
    </source>
</evidence>
<dbReference type="InterPro" id="IPR025736">
    <property type="entry name" value="PucR_C-HTH_dom"/>
</dbReference>
<proteinExistence type="inferred from homology"/>
<name>A0ABR6UB87_9ACTN</name>
<feature type="domain" description="PucR C-terminal helix-turn-helix" evidence="3">
    <location>
        <begin position="382"/>
        <end position="440"/>
    </location>
</feature>
<evidence type="ECO:0000313" key="6">
    <source>
        <dbReference type="Proteomes" id="UP000604001"/>
    </source>
</evidence>
<evidence type="ECO:0000256" key="1">
    <source>
        <dbReference type="ARBA" id="ARBA00006754"/>
    </source>
</evidence>
<dbReference type="PANTHER" id="PTHR33744">
    <property type="entry name" value="CARBOHYDRATE DIACID REGULATOR"/>
    <property type="match status" value="1"/>
</dbReference>
<dbReference type="RefSeq" id="WP_186346639.1">
    <property type="nucleotide sequence ID" value="NZ_JACMYC010000008.1"/>
</dbReference>
<dbReference type="Proteomes" id="UP000604001">
    <property type="component" value="Unassembled WGS sequence"/>
</dbReference>
<evidence type="ECO:0000313" key="5">
    <source>
        <dbReference type="EMBL" id="MBC2961418.1"/>
    </source>
</evidence>
<dbReference type="InterPro" id="IPR051448">
    <property type="entry name" value="CdaR-like_regulators"/>
</dbReference>
<organism evidence="5 6">
    <name type="scientific">Nocardioides deserti</name>
    <dbReference type="NCBI Taxonomy" id="1588644"/>
    <lineage>
        <taxon>Bacteria</taxon>
        <taxon>Bacillati</taxon>
        <taxon>Actinomycetota</taxon>
        <taxon>Actinomycetes</taxon>
        <taxon>Propionibacteriales</taxon>
        <taxon>Nocardioidaceae</taxon>
        <taxon>Nocardioides</taxon>
    </lineage>
</organism>
<accession>A0ABR6UB87</accession>
<feature type="compositionally biased region" description="Polar residues" evidence="2">
    <location>
        <begin position="14"/>
        <end position="28"/>
    </location>
</feature>
<reference evidence="5 6" key="1">
    <citation type="submission" date="2020-08" db="EMBL/GenBank/DDBJ databases">
        <title>novel species in genus Nocardioides.</title>
        <authorList>
            <person name="Zhang G."/>
        </authorList>
    </citation>
    <scope>NUCLEOTIDE SEQUENCE [LARGE SCALE GENOMIC DNA]</scope>
    <source>
        <strain evidence="5 6">SC8A-24</strain>
    </source>
</reference>
<dbReference type="EMBL" id="JACMYC010000008">
    <property type="protein sequence ID" value="MBC2961418.1"/>
    <property type="molecule type" value="Genomic_DNA"/>
</dbReference>
<feature type="compositionally biased region" description="Low complexity" evidence="2">
    <location>
        <begin position="29"/>
        <end position="41"/>
    </location>
</feature>
<dbReference type="Gene3D" id="1.10.10.2840">
    <property type="entry name" value="PucR C-terminal helix-turn-helix domain"/>
    <property type="match status" value="1"/>
</dbReference>
<dbReference type="InterPro" id="IPR042070">
    <property type="entry name" value="PucR_C-HTH_sf"/>
</dbReference>
<dbReference type="Pfam" id="PF13556">
    <property type="entry name" value="HTH_30"/>
    <property type="match status" value="1"/>
</dbReference>
<feature type="domain" description="CdaR GGDEF-like" evidence="4">
    <location>
        <begin position="197"/>
        <end position="329"/>
    </location>
</feature>
<evidence type="ECO:0000256" key="2">
    <source>
        <dbReference type="SAM" id="MobiDB-lite"/>
    </source>
</evidence>
<dbReference type="PANTHER" id="PTHR33744:SF7">
    <property type="entry name" value="PUCR FAMILY TRANSCRIPTIONAL REGULATOR"/>
    <property type="match status" value="1"/>
</dbReference>
<protein>
    <submittedName>
        <fullName evidence="5">Helix-turn-helix domain-containing protein</fullName>
    </submittedName>
</protein>
<gene>
    <name evidence="5" type="ORF">H7344_14045</name>
</gene>